<reference evidence="18 19" key="2">
    <citation type="submission" date="2008-10" db="EMBL/GenBank/DDBJ databases">
        <authorList>
            <person name="Fulton L."/>
            <person name="Clifton S."/>
            <person name="Fulton B."/>
            <person name="Xu J."/>
            <person name="Minx P."/>
            <person name="Pepin K.H."/>
            <person name="Johnson M."/>
            <person name="Bhonagiri V."/>
            <person name="Nash W.E."/>
            <person name="Mardis E.R."/>
            <person name="Wilson R.K."/>
        </authorList>
    </citation>
    <scope>NUCLEOTIDE SEQUENCE [LARGE SCALE GENOMIC DNA]</scope>
    <source>
        <strain evidence="18 19">DSM 18315</strain>
    </source>
</reference>
<dbReference type="SUPFAM" id="SSF47384">
    <property type="entry name" value="Homodimeric domain of signal transducing histidine kinase"/>
    <property type="match status" value="1"/>
</dbReference>
<dbReference type="CDD" id="cd06308">
    <property type="entry name" value="PBP1_sensor_kinase-like"/>
    <property type="match status" value="1"/>
</dbReference>
<dbReference type="InterPro" id="IPR003594">
    <property type="entry name" value="HATPase_dom"/>
</dbReference>
<evidence type="ECO:0000256" key="7">
    <source>
        <dbReference type="ARBA" id="ARBA00022840"/>
    </source>
</evidence>
<evidence type="ECO:0000256" key="6">
    <source>
        <dbReference type="ARBA" id="ARBA00022777"/>
    </source>
</evidence>
<dbReference type="InterPro" id="IPR036890">
    <property type="entry name" value="HATPase_C_sf"/>
</dbReference>
<dbReference type="PROSITE" id="PS01124">
    <property type="entry name" value="HTH_ARAC_FAMILY_2"/>
    <property type="match status" value="1"/>
</dbReference>
<feature type="domain" description="Response regulatory" evidence="17">
    <location>
        <begin position="675"/>
        <end position="790"/>
    </location>
</feature>
<gene>
    <name evidence="18" type="ORF">PRABACTJOHN_02728</name>
</gene>
<keyword evidence="14" id="KW-0472">Membrane</keyword>
<dbReference type="SMART" id="SM00448">
    <property type="entry name" value="REC"/>
    <property type="match status" value="1"/>
</dbReference>
<dbReference type="Pfam" id="PF00512">
    <property type="entry name" value="HisKA"/>
    <property type="match status" value="1"/>
</dbReference>
<evidence type="ECO:0000256" key="13">
    <source>
        <dbReference type="SAM" id="Coils"/>
    </source>
</evidence>
<dbReference type="CDD" id="cd00075">
    <property type="entry name" value="HATPase"/>
    <property type="match status" value="1"/>
</dbReference>
<comment type="caution">
    <text evidence="18">The sequence shown here is derived from an EMBL/GenBank/DDBJ whole genome shotgun (WGS) entry which is preliminary data.</text>
</comment>
<evidence type="ECO:0000256" key="4">
    <source>
        <dbReference type="ARBA" id="ARBA00022679"/>
    </source>
</evidence>
<dbReference type="InterPro" id="IPR011006">
    <property type="entry name" value="CheY-like_superfamily"/>
</dbReference>
<keyword evidence="13" id="KW-0175">Coiled coil</keyword>
<evidence type="ECO:0000256" key="5">
    <source>
        <dbReference type="ARBA" id="ARBA00022741"/>
    </source>
</evidence>
<feature type="domain" description="Histidine kinase" evidence="16">
    <location>
        <begin position="422"/>
        <end position="636"/>
    </location>
</feature>
<dbReference type="Proteomes" id="UP000005510">
    <property type="component" value="Unassembled WGS sequence"/>
</dbReference>
<protein>
    <recommendedName>
        <fullName evidence="2">histidine kinase</fullName>
        <ecNumber evidence="2">2.7.13.3</ecNumber>
    </recommendedName>
</protein>
<keyword evidence="8" id="KW-0902">Two-component regulatory system</keyword>
<evidence type="ECO:0000256" key="3">
    <source>
        <dbReference type="ARBA" id="ARBA00022553"/>
    </source>
</evidence>
<dbReference type="Gene3D" id="1.10.10.60">
    <property type="entry name" value="Homeodomain-like"/>
    <property type="match status" value="2"/>
</dbReference>
<dbReference type="InterPro" id="IPR025997">
    <property type="entry name" value="SBP_2_dom"/>
</dbReference>
<dbReference type="InterPro" id="IPR005467">
    <property type="entry name" value="His_kinase_dom"/>
</dbReference>
<dbReference type="SUPFAM" id="SSF55874">
    <property type="entry name" value="ATPase domain of HSP90 chaperone/DNA topoisomerase II/histidine kinase"/>
    <property type="match status" value="1"/>
</dbReference>
<evidence type="ECO:0000259" key="15">
    <source>
        <dbReference type="PROSITE" id="PS01124"/>
    </source>
</evidence>
<dbReference type="PANTHER" id="PTHR43547">
    <property type="entry name" value="TWO-COMPONENT HISTIDINE KINASE"/>
    <property type="match status" value="1"/>
</dbReference>
<dbReference type="InterPro" id="IPR009057">
    <property type="entry name" value="Homeodomain-like_sf"/>
</dbReference>
<dbReference type="STRING" id="537006.PRABACTJOHN_02728"/>
<keyword evidence="5" id="KW-0547">Nucleotide-binding</keyword>
<dbReference type="GO" id="GO:0005524">
    <property type="term" value="F:ATP binding"/>
    <property type="evidence" value="ECO:0007669"/>
    <property type="project" value="UniProtKB-KW"/>
</dbReference>
<dbReference type="GO" id="GO:0003700">
    <property type="term" value="F:DNA-binding transcription factor activity"/>
    <property type="evidence" value="ECO:0007669"/>
    <property type="project" value="InterPro"/>
</dbReference>
<dbReference type="InterPro" id="IPR018062">
    <property type="entry name" value="HTH_AraC-typ_CS"/>
</dbReference>
<accession>B7BCG0</accession>
<dbReference type="PROSITE" id="PS50110">
    <property type="entry name" value="RESPONSE_REGULATORY"/>
    <property type="match status" value="1"/>
</dbReference>
<evidence type="ECO:0000256" key="14">
    <source>
        <dbReference type="SAM" id="Phobius"/>
    </source>
</evidence>
<dbReference type="InterPro" id="IPR018060">
    <property type="entry name" value="HTH_AraC"/>
</dbReference>
<evidence type="ECO:0000256" key="1">
    <source>
        <dbReference type="ARBA" id="ARBA00000085"/>
    </source>
</evidence>
<keyword evidence="6 18" id="KW-0418">Kinase</keyword>
<keyword evidence="14" id="KW-0812">Transmembrane</keyword>
<dbReference type="Pfam" id="PF12833">
    <property type="entry name" value="HTH_18"/>
    <property type="match status" value="1"/>
</dbReference>
<keyword evidence="4" id="KW-0808">Transferase</keyword>
<keyword evidence="7" id="KW-0067">ATP-binding</keyword>
<keyword evidence="3 12" id="KW-0597">Phosphoprotein</keyword>
<reference evidence="18 19" key="1">
    <citation type="submission" date="2008-10" db="EMBL/GenBank/DDBJ databases">
        <title>Draft genome sequence of Parabacteroides johnsonii (DSM 18315).</title>
        <authorList>
            <person name="Sudarsanam P."/>
            <person name="Ley R."/>
            <person name="Guruge J."/>
            <person name="Turnbaugh P.J."/>
            <person name="Mahowald M."/>
            <person name="Liep D."/>
            <person name="Gordon J."/>
        </authorList>
    </citation>
    <scope>NUCLEOTIDE SEQUENCE [LARGE SCALE GENOMIC DNA]</scope>
    <source>
        <strain evidence="18 19">DSM 18315</strain>
    </source>
</reference>
<dbReference type="SMART" id="SM00388">
    <property type="entry name" value="HisKA"/>
    <property type="match status" value="1"/>
</dbReference>
<evidence type="ECO:0000256" key="10">
    <source>
        <dbReference type="ARBA" id="ARBA00023125"/>
    </source>
</evidence>
<dbReference type="InterPro" id="IPR003661">
    <property type="entry name" value="HisK_dim/P_dom"/>
</dbReference>
<dbReference type="PROSITE" id="PS50109">
    <property type="entry name" value="HIS_KIN"/>
    <property type="match status" value="1"/>
</dbReference>
<dbReference type="Gene3D" id="3.30.565.10">
    <property type="entry name" value="Histidine kinase-like ATPase, C-terminal domain"/>
    <property type="match status" value="1"/>
</dbReference>
<feature type="transmembrane region" description="Helical" evidence="14">
    <location>
        <begin position="352"/>
        <end position="375"/>
    </location>
</feature>
<dbReference type="FunFam" id="3.30.565.10:FF:000037">
    <property type="entry name" value="Hybrid sensor histidine kinase/response regulator"/>
    <property type="match status" value="1"/>
</dbReference>
<dbReference type="GO" id="GO:0043565">
    <property type="term" value="F:sequence-specific DNA binding"/>
    <property type="evidence" value="ECO:0007669"/>
    <property type="project" value="InterPro"/>
</dbReference>
<dbReference type="SUPFAM" id="SSF52172">
    <property type="entry name" value="CheY-like"/>
    <property type="match status" value="1"/>
</dbReference>
<evidence type="ECO:0000259" key="16">
    <source>
        <dbReference type="PROSITE" id="PS50109"/>
    </source>
</evidence>
<feature type="domain" description="HTH araC/xylS-type" evidence="15">
    <location>
        <begin position="825"/>
        <end position="924"/>
    </location>
</feature>
<keyword evidence="10" id="KW-0238">DNA-binding</keyword>
<keyword evidence="14" id="KW-1133">Transmembrane helix</keyword>
<dbReference type="InterPro" id="IPR001789">
    <property type="entry name" value="Sig_transdc_resp-reg_receiver"/>
</dbReference>
<proteinExistence type="predicted"/>
<dbReference type="Pfam" id="PF02518">
    <property type="entry name" value="HATPase_c"/>
    <property type="match status" value="1"/>
</dbReference>
<evidence type="ECO:0000256" key="8">
    <source>
        <dbReference type="ARBA" id="ARBA00023012"/>
    </source>
</evidence>
<keyword evidence="9" id="KW-0805">Transcription regulation</keyword>
<dbReference type="CDD" id="cd00082">
    <property type="entry name" value="HisKA"/>
    <property type="match status" value="1"/>
</dbReference>
<dbReference type="AlphaFoldDB" id="B7BCG0"/>
<dbReference type="SUPFAM" id="SSF53822">
    <property type="entry name" value="Periplasmic binding protein-like I"/>
    <property type="match status" value="1"/>
</dbReference>
<dbReference type="SMART" id="SM00387">
    <property type="entry name" value="HATPase_c"/>
    <property type="match status" value="1"/>
</dbReference>
<evidence type="ECO:0000259" key="17">
    <source>
        <dbReference type="PROSITE" id="PS50110"/>
    </source>
</evidence>
<dbReference type="EC" id="2.7.13.3" evidence="2"/>
<dbReference type="SUPFAM" id="SSF46689">
    <property type="entry name" value="Homeodomain-like"/>
    <property type="match status" value="1"/>
</dbReference>
<evidence type="ECO:0000256" key="12">
    <source>
        <dbReference type="PROSITE-ProRule" id="PRU00169"/>
    </source>
</evidence>
<dbReference type="InterPro" id="IPR004358">
    <property type="entry name" value="Sig_transdc_His_kin-like_C"/>
</dbReference>
<sequence length="925" mass="103855">MPFLRTFAETCKQNRMKPALTYYALLVLLLAFCFSCKTDSEKKKYVIGVSQCTLEGSWRKSMLLDMKVQASEYPGVSLLVEDAADSSLLQVEQIRSLIKRKVDLLIISANESEPVTPIAIEAYRAGIPTILVDRKISSDEYTTYIGGNNYEIGRQAAFFVNRQVKEKYPTVLEVWGLSGSSPAQDRHRGFMDVLNSRTKVKEIYGKWKPETVEKEIAKMDSLEEVDVVFAHNDVMAMAARRAIEKKHPGLADQIRFVGIDAVSGRGSGLEAVMHGELAASILYPTGGSLAIRVAMQILNGEDVSRQYLLSSALIDKNNAGTLFIQSEQVVDYQHQIELQRENLESMLSKYTFLQSSVSIILLLMGLLLLSALYVIHVNRTVKRKNRELKRTNLQVQQQKEELAEANRYIEKSTAQKLQFFTNITHEIKTPLTLILGPLGKLSKEAPEGSSLADDIRIIRKNAERLKRVVDQLLDFRKVESNKMNMRVGEVDLVAFVAEVKSCFDTMAAAKQIHFTFEHDCPSVSIWVDRDKMEKILANLLSNAFKFTLDGGTITVRLKDKGDQVELSVEDNGKGIPLENIASVFDRFFTGDQNYVTGTGIGLHLTREFVHMHKGTIRVESVPHKSTVFTVVLLKGKSHFDESCTFDLSVTELSSGVANLNTDELQEALDRTYDYTVLVVEDDPDIQGYLQAELKQNFHVLVADNGVKALEVLMSEEVSVVVSDVMMPEMNGFDLCRKIKSDIVLSHLPVMLLTALSDDKQQMYGAASGADAYIQKPFNIEVVKLRIIKLLEDRAQLREAYARDASSPAVSVKEEKAESMDDLFMNRFLKLIEESYADPDFSIEKGSEKLGLSRVHLYRKVKELAGVTPTDFLRNYRLKKAAALLRRKAGNVNEVAYATGFGSPAYFSKCFKAVYNITPTEYLEKE</sequence>
<dbReference type="EMBL" id="ABYH01000299">
    <property type="protein sequence ID" value="EEC95892.1"/>
    <property type="molecule type" value="Genomic_DNA"/>
</dbReference>
<dbReference type="PROSITE" id="PS00041">
    <property type="entry name" value="HTH_ARAC_FAMILY_1"/>
    <property type="match status" value="1"/>
</dbReference>
<dbReference type="Gene3D" id="3.40.50.2300">
    <property type="match status" value="3"/>
</dbReference>
<evidence type="ECO:0000313" key="18">
    <source>
        <dbReference type="EMBL" id="EEC95892.1"/>
    </source>
</evidence>
<evidence type="ECO:0000256" key="11">
    <source>
        <dbReference type="ARBA" id="ARBA00023163"/>
    </source>
</evidence>
<dbReference type="HOGENOM" id="CLU_000445_28_7_10"/>
<keyword evidence="11" id="KW-0804">Transcription</keyword>
<dbReference type="PRINTS" id="PR00344">
    <property type="entry name" value="BCTRLSENSOR"/>
</dbReference>
<dbReference type="SMART" id="SM00342">
    <property type="entry name" value="HTH_ARAC"/>
    <property type="match status" value="1"/>
</dbReference>
<feature type="modified residue" description="4-aspartylphosphate" evidence="12">
    <location>
        <position position="723"/>
    </location>
</feature>
<dbReference type="InterPro" id="IPR036097">
    <property type="entry name" value="HisK_dim/P_sf"/>
</dbReference>
<organism evidence="18 19">
    <name type="scientific">Parabacteroides johnsonii DSM 18315</name>
    <dbReference type="NCBI Taxonomy" id="537006"/>
    <lineage>
        <taxon>Bacteria</taxon>
        <taxon>Pseudomonadati</taxon>
        <taxon>Bacteroidota</taxon>
        <taxon>Bacteroidia</taxon>
        <taxon>Bacteroidales</taxon>
        <taxon>Tannerellaceae</taxon>
        <taxon>Parabacteroides</taxon>
    </lineage>
</organism>
<evidence type="ECO:0000313" key="19">
    <source>
        <dbReference type="Proteomes" id="UP000005510"/>
    </source>
</evidence>
<evidence type="ECO:0000256" key="2">
    <source>
        <dbReference type="ARBA" id="ARBA00012438"/>
    </source>
</evidence>
<dbReference type="Pfam" id="PF00072">
    <property type="entry name" value="Response_reg"/>
    <property type="match status" value="1"/>
</dbReference>
<dbReference type="Gene3D" id="1.10.287.130">
    <property type="match status" value="1"/>
</dbReference>
<dbReference type="PANTHER" id="PTHR43547:SF2">
    <property type="entry name" value="HYBRID SIGNAL TRANSDUCTION HISTIDINE KINASE C"/>
    <property type="match status" value="1"/>
</dbReference>
<name>B7BCG0_9BACT</name>
<comment type="catalytic activity">
    <reaction evidence="1">
        <text>ATP + protein L-histidine = ADP + protein N-phospho-L-histidine.</text>
        <dbReference type="EC" id="2.7.13.3"/>
    </reaction>
</comment>
<dbReference type="InterPro" id="IPR028082">
    <property type="entry name" value="Peripla_BP_I"/>
</dbReference>
<feature type="coiled-coil region" evidence="13">
    <location>
        <begin position="378"/>
        <end position="415"/>
    </location>
</feature>
<evidence type="ECO:0000256" key="9">
    <source>
        <dbReference type="ARBA" id="ARBA00023015"/>
    </source>
</evidence>
<dbReference type="GO" id="GO:0000155">
    <property type="term" value="F:phosphorelay sensor kinase activity"/>
    <property type="evidence" value="ECO:0007669"/>
    <property type="project" value="InterPro"/>
</dbReference>
<dbReference type="Pfam" id="PF13407">
    <property type="entry name" value="Peripla_BP_4"/>
    <property type="match status" value="1"/>
</dbReference>